<dbReference type="RefSeq" id="WP_067639386.1">
    <property type="nucleotide sequence ID" value="NZ_JAAXPI010000021.1"/>
</dbReference>
<name>A0A846YZF0_9ACTN</name>
<comment type="caution">
    <text evidence="2">The sequence shown here is derived from an EMBL/GenBank/DDBJ whole genome shotgun (WGS) entry which is preliminary data.</text>
</comment>
<accession>A0A846YZF0</accession>
<dbReference type="Proteomes" id="UP000579250">
    <property type="component" value="Unassembled WGS sequence"/>
</dbReference>
<keyword evidence="1" id="KW-0812">Transmembrane</keyword>
<evidence type="ECO:0000313" key="2">
    <source>
        <dbReference type="EMBL" id="NKZ05411.1"/>
    </source>
</evidence>
<gene>
    <name evidence="2" type="ORF">HGB48_16910</name>
</gene>
<organism evidence="2 3">
    <name type="scientific">Actinomadura latina</name>
    <dbReference type="NCBI Taxonomy" id="163603"/>
    <lineage>
        <taxon>Bacteria</taxon>
        <taxon>Bacillati</taxon>
        <taxon>Actinomycetota</taxon>
        <taxon>Actinomycetes</taxon>
        <taxon>Streptosporangiales</taxon>
        <taxon>Thermomonosporaceae</taxon>
        <taxon>Actinomadura</taxon>
    </lineage>
</organism>
<sequence>MFGRPPIEERIAARQRERGELTPGKVFPHAPAKILFFVSMGVVVVTHIIALCMYFVDAGPSR</sequence>
<keyword evidence="3" id="KW-1185">Reference proteome</keyword>
<keyword evidence="1" id="KW-0472">Membrane</keyword>
<keyword evidence="1" id="KW-1133">Transmembrane helix</keyword>
<dbReference type="AlphaFoldDB" id="A0A846YZF0"/>
<evidence type="ECO:0000313" key="3">
    <source>
        <dbReference type="Proteomes" id="UP000579250"/>
    </source>
</evidence>
<evidence type="ECO:0000256" key="1">
    <source>
        <dbReference type="SAM" id="Phobius"/>
    </source>
</evidence>
<protein>
    <submittedName>
        <fullName evidence="2">Uncharacterized protein</fullName>
    </submittedName>
</protein>
<proteinExistence type="predicted"/>
<dbReference type="EMBL" id="JAAXPI010000021">
    <property type="protein sequence ID" value="NKZ05411.1"/>
    <property type="molecule type" value="Genomic_DNA"/>
</dbReference>
<feature type="transmembrane region" description="Helical" evidence="1">
    <location>
        <begin position="34"/>
        <end position="56"/>
    </location>
</feature>
<reference evidence="2 3" key="1">
    <citation type="submission" date="2020-04" db="EMBL/GenBank/DDBJ databases">
        <title>MicrobeNet Type strains.</title>
        <authorList>
            <person name="Nicholson A.C."/>
        </authorList>
    </citation>
    <scope>NUCLEOTIDE SEQUENCE [LARGE SCALE GENOMIC DNA]</scope>
    <source>
        <strain evidence="2 3">ATCC BAA-277</strain>
    </source>
</reference>